<keyword evidence="10 17" id="KW-0663">Pyridoxal phosphate</keyword>
<comment type="catalytic activity">
    <reaction evidence="16 17">
        <text>O-phospho-L-seryl-tRNA(Sec) + selenophosphate + H2O = L-selenocysteinyl-tRNA(Sec) + 2 phosphate</text>
        <dbReference type="Rhea" id="RHEA:25041"/>
        <dbReference type="Rhea" id="RHEA-COMP:9743"/>
        <dbReference type="Rhea" id="RHEA-COMP:9947"/>
        <dbReference type="ChEBI" id="CHEBI:15377"/>
        <dbReference type="ChEBI" id="CHEBI:16144"/>
        <dbReference type="ChEBI" id="CHEBI:43474"/>
        <dbReference type="ChEBI" id="CHEBI:78551"/>
        <dbReference type="ChEBI" id="CHEBI:78573"/>
        <dbReference type="EC" id="2.9.1.2"/>
    </reaction>
</comment>
<evidence type="ECO:0000256" key="12">
    <source>
        <dbReference type="ARBA" id="ARBA00023266"/>
    </source>
</evidence>
<evidence type="ECO:0000256" key="1">
    <source>
        <dbReference type="ARBA" id="ARBA00001933"/>
    </source>
</evidence>
<dbReference type="AlphaFoldDB" id="A0A8J5XCD2"/>
<dbReference type="Proteomes" id="UP000751190">
    <property type="component" value="Unassembled WGS sequence"/>
</dbReference>
<comment type="similarity">
    <text evidence="4 17">Belongs to the SepSecS family.</text>
</comment>
<dbReference type="SUPFAM" id="SSF53383">
    <property type="entry name" value="PLP-dependent transferases"/>
    <property type="match status" value="1"/>
</dbReference>
<feature type="binding site" evidence="18">
    <location>
        <position position="467"/>
    </location>
    <ligand>
        <name>tRNA</name>
        <dbReference type="ChEBI" id="CHEBI:17843"/>
    </ligand>
</feature>
<evidence type="ECO:0000256" key="16">
    <source>
        <dbReference type="ARBA" id="ARBA00048808"/>
    </source>
</evidence>
<keyword evidence="8 17" id="KW-0808">Transferase</keyword>
<keyword evidence="9 17" id="KW-0694">RNA-binding</keyword>
<dbReference type="GO" id="GO:0000049">
    <property type="term" value="F:tRNA binding"/>
    <property type="evidence" value="ECO:0007669"/>
    <property type="project" value="UniProtKB-UniRule"/>
</dbReference>
<proteinExistence type="inferred from homology"/>
<feature type="binding site" evidence="18">
    <location>
        <position position="97"/>
    </location>
    <ligand>
        <name>substrate</name>
    </ligand>
</feature>
<evidence type="ECO:0000256" key="10">
    <source>
        <dbReference type="ARBA" id="ARBA00022898"/>
    </source>
</evidence>
<dbReference type="OrthoDB" id="10263545at2759"/>
<evidence type="ECO:0000256" key="5">
    <source>
        <dbReference type="ARBA" id="ARBA00012464"/>
    </source>
</evidence>
<dbReference type="GO" id="GO:0001514">
    <property type="term" value="P:selenocysteine incorporation"/>
    <property type="evidence" value="ECO:0007669"/>
    <property type="project" value="TreeGrafter"/>
</dbReference>
<evidence type="ECO:0000256" key="4">
    <source>
        <dbReference type="ARBA" id="ARBA00007037"/>
    </source>
</evidence>
<keyword evidence="7 17" id="KW-0820">tRNA-binding</keyword>
<sequence>MNAANLQLAEQLVNAQYVRQGAQVRHARESLLASLLAQRRMPEVGWDETSIELLLHELAGMDSNNFPGNTGVGEREGRLLCPLVAHRHYRLAHGIGRSGDIAEVQPKAAGSSLLVKLANALALDLLRRAGAPSFGAALVLPMATGMSIALVLLALRKQRPSATHVLWPRLDQKACLKAIILTGLTPEVIDGCIVGEQIETDMDALQARLDALGSERVLCVLSSTSCFAPRAPDKLLPIARLCDHHGVPHVVNNAYGVQARPLMRMIDAAAQNGRVDAVVQSTDKNLGVPVGGAIIAAVGKGPGAAASKALLKAIGGTYAGRASIAPIVDAFCTMLYLGAEGYAALVVEREANMLFLAHAVGTVARAHGERLIVSGANPISIAVTLGVALGARELEAARPGGADAACAAPPAAGGGDGDGGGGGGGAADAAVRGPGAAASGPATAASGSGRRLEAAEYTAFGARLFQRLCSGARVVVPTERKVIDGVELLGFGAHVRGYPSVYFTVAAALGQSRAEIELFAKRLDAVFVEFERASRAEARGGVGAAAVLQPRDCAGK</sequence>
<evidence type="ECO:0000256" key="14">
    <source>
        <dbReference type="ARBA" id="ARBA00032048"/>
    </source>
</evidence>
<dbReference type="InterPro" id="IPR015421">
    <property type="entry name" value="PyrdxlP-dep_Trfase_major"/>
</dbReference>
<organism evidence="20 21">
    <name type="scientific">Diacronema lutheri</name>
    <name type="common">Unicellular marine alga</name>
    <name type="synonym">Monochrysis lutheri</name>
    <dbReference type="NCBI Taxonomy" id="2081491"/>
    <lineage>
        <taxon>Eukaryota</taxon>
        <taxon>Haptista</taxon>
        <taxon>Haptophyta</taxon>
        <taxon>Pavlovophyceae</taxon>
        <taxon>Pavlovales</taxon>
        <taxon>Pavlovaceae</taxon>
        <taxon>Diacronema</taxon>
    </lineage>
</organism>
<dbReference type="Pfam" id="PF05889">
    <property type="entry name" value="SepSecS"/>
    <property type="match status" value="2"/>
</dbReference>
<dbReference type="InterPro" id="IPR019872">
    <property type="entry name" value="Sec-tRNA_Se_transferase"/>
</dbReference>
<keyword evidence="11 17" id="KW-0648">Protein biosynthesis</keyword>
<dbReference type="GO" id="GO:0001717">
    <property type="term" value="P:conversion of seryl-tRNAsec to selenocys-tRNAsec"/>
    <property type="evidence" value="ECO:0007669"/>
    <property type="project" value="UniProtKB-UniRule"/>
</dbReference>
<comment type="caution">
    <text evidence="20">The sequence shown here is derived from an EMBL/GenBank/DDBJ whole genome shotgun (WGS) entry which is preliminary data.</text>
</comment>
<dbReference type="InterPro" id="IPR008829">
    <property type="entry name" value="SepSecS/SepCysS"/>
</dbReference>
<dbReference type="GO" id="GO:0098621">
    <property type="term" value="F:O-phosphoseryl-tRNA(Sec) selenium transferase activity"/>
    <property type="evidence" value="ECO:0007669"/>
    <property type="project" value="UniProtKB-EC"/>
</dbReference>
<evidence type="ECO:0000256" key="17">
    <source>
        <dbReference type="PIRNR" id="PIRNR017689"/>
    </source>
</evidence>
<evidence type="ECO:0000256" key="9">
    <source>
        <dbReference type="ARBA" id="ARBA00022884"/>
    </source>
</evidence>
<keyword evidence="21" id="KW-1185">Reference proteome</keyword>
<feature type="modified residue" description="N6-(pyridoxal phosphate)lysine" evidence="19">
    <location>
        <position position="284"/>
    </location>
</feature>
<dbReference type="PANTHER" id="PTHR12944:SF2">
    <property type="entry name" value="O-PHOSPHOSERYL-TRNA(SEC) SELENIUM TRANSFERASE"/>
    <property type="match status" value="1"/>
</dbReference>
<evidence type="ECO:0000313" key="21">
    <source>
        <dbReference type="Proteomes" id="UP000751190"/>
    </source>
</evidence>
<dbReference type="PIRSF" id="PIRSF017689">
    <property type="entry name" value="SepSecS"/>
    <property type="match status" value="1"/>
</dbReference>
<feature type="binding site" evidence="18">
    <location>
        <position position="321"/>
    </location>
    <ligand>
        <name>substrate</name>
    </ligand>
</feature>
<dbReference type="EC" id="2.9.1.2" evidence="5 17"/>
<reference evidence="20" key="1">
    <citation type="submission" date="2021-05" db="EMBL/GenBank/DDBJ databases">
        <title>The genome of the haptophyte Pavlova lutheri (Diacronema luteri, Pavlovales) - a model for lipid biosynthesis in eukaryotic algae.</title>
        <authorList>
            <person name="Hulatt C.J."/>
            <person name="Posewitz M.C."/>
        </authorList>
    </citation>
    <scope>NUCLEOTIDE SEQUENCE</scope>
    <source>
        <strain evidence="20">NIVA-4/92</strain>
    </source>
</reference>
<feature type="binding site" evidence="18">
    <location>
        <position position="105"/>
    </location>
    <ligand>
        <name>substrate</name>
    </ligand>
</feature>
<evidence type="ECO:0000256" key="8">
    <source>
        <dbReference type="ARBA" id="ARBA00022679"/>
    </source>
</evidence>
<evidence type="ECO:0000256" key="13">
    <source>
        <dbReference type="ARBA" id="ARBA00030669"/>
    </source>
</evidence>
<evidence type="ECO:0000256" key="7">
    <source>
        <dbReference type="ARBA" id="ARBA00022555"/>
    </source>
</evidence>
<keyword evidence="12 17" id="KW-0711">Selenium</keyword>
<dbReference type="OMA" id="APRVPDX"/>
<feature type="binding site" evidence="18">
    <location>
        <position position="532"/>
    </location>
    <ligand>
        <name>tRNA</name>
        <dbReference type="ChEBI" id="CHEBI:17843"/>
    </ligand>
</feature>
<feature type="binding site" evidence="18">
    <location>
        <position position="98"/>
    </location>
    <ligand>
        <name>substrate</name>
    </ligand>
</feature>
<feature type="binding site" evidence="18">
    <location>
        <position position="75"/>
    </location>
    <ligand>
        <name>pyridoxal 5'-phosphate</name>
        <dbReference type="ChEBI" id="CHEBI:597326"/>
    </ligand>
</feature>
<dbReference type="UniPathway" id="UPA00906">
    <property type="reaction ID" value="UER00898"/>
</dbReference>
<comment type="cofactor">
    <cofactor evidence="1 17 19">
        <name>pyridoxal 5'-phosphate</name>
        <dbReference type="ChEBI" id="CHEBI:597326"/>
    </cofactor>
</comment>
<evidence type="ECO:0000256" key="2">
    <source>
        <dbReference type="ARBA" id="ARBA00002552"/>
    </source>
</evidence>
<dbReference type="InterPro" id="IPR015424">
    <property type="entry name" value="PyrdxlP-dep_Trfase"/>
</dbReference>
<dbReference type="PANTHER" id="PTHR12944">
    <property type="entry name" value="SOLUBLE LIVER ANTIGEN/LIVER PANCREAS ANTIGEN"/>
    <property type="match status" value="1"/>
</dbReference>
<accession>A0A8J5XCD2</accession>
<keyword evidence="17" id="KW-0963">Cytoplasm</keyword>
<evidence type="ECO:0000313" key="20">
    <source>
        <dbReference type="EMBL" id="KAG8461007.1"/>
    </source>
</evidence>
<evidence type="ECO:0000256" key="19">
    <source>
        <dbReference type="PIRSR" id="PIRSR017689-50"/>
    </source>
</evidence>
<evidence type="ECO:0000256" key="18">
    <source>
        <dbReference type="PIRSR" id="PIRSR017689-1"/>
    </source>
</evidence>
<dbReference type="GO" id="GO:0005737">
    <property type="term" value="C:cytoplasm"/>
    <property type="evidence" value="ECO:0007669"/>
    <property type="project" value="UniProtKB-SubCell"/>
</dbReference>
<dbReference type="Gene3D" id="3.40.640.10">
    <property type="entry name" value="Type I PLP-dependent aspartate aminotransferase-like (Major domain)"/>
    <property type="match status" value="1"/>
</dbReference>
<feature type="site" description="May act as a substrate filter by repelling compounds with a negatively charged alpha-carboxylate" evidence="19">
    <location>
        <position position="74"/>
    </location>
</feature>
<protein>
    <recommendedName>
        <fullName evidence="6 17">O-phosphoseryl-tRNA(Sec) selenium transferase</fullName>
        <ecNumber evidence="5 17">2.9.1.2</ecNumber>
    </recommendedName>
    <alternativeName>
        <fullName evidence="13 17">Selenocysteine synthase</fullName>
    </alternativeName>
    <alternativeName>
        <fullName evidence="14 17">Selenocysteinyl-tRNA(Sec) synthase</fullName>
    </alternativeName>
    <alternativeName>
        <fullName evidence="15 17">Sep-tRNA:Sec-tRNA synthase</fullName>
    </alternativeName>
</protein>
<name>A0A8J5XCD2_DIALT</name>
<dbReference type="NCBIfam" id="TIGR03531">
    <property type="entry name" value="selenium_SpcS"/>
    <property type="match status" value="1"/>
</dbReference>
<comment type="subcellular location">
    <subcellularLocation>
        <location evidence="17">Cytoplasm</location>
    </subcellularLocation>
</comment>
<comment type="function">
    <text evidence="2 17">Converts O-phosphoseryl-tRNA(Sec) to selenocysteinyl-tRNA(Sec) required for selenoprotein biosynthesis.</text>
</comment>
<evidence type="ECO:0000256" key="11">
    <source>
        <dbReference type="ARBA" id="ARBA00022917"/>
    </source>
</evidence>
<gene>
    <name evidence="20" type="ORF">KFE25_010758</name>
</gene>
<dbReference type="EMBL" id="JAGTXO010000029">
    <property type="protein sequence ID" value="KAG8461007.1"/>
    <property type="molecule type" value="Genomic_DNA"/>
</dbReference>
<evidence type="ECO:0000256" key="6">
    <source>
        <dbReference type="ARBA" id="ARBA00021963"/>
    </source>
</evidence>
<comment type="pathway">
    <text evidence="3 17">Aminoacyl-tRNA biosynthesis; selenocysteinyl-tRNA(Sec) biosynthesis; selenocysteinyl-tRNA(Sec) from L-seryl-tRNA(Sec) (archaeal/eukaryal route): step 2/2.</text>
</comment>
<evidence type="ECO:0000256" key="15">
    <source>
        <dbReference type="ARBA" id="ARBA00032693"/>
    </source>
</evidence>
<evidence type="ECO:0000256" key="3">
    <source>
        <dbReference type="ARBA" id="ARBA00004822"/>
    </source>
</evidence>